<dbReference type="RefSeq" id="WP_162835331.1">
    <property type="nucleotide sequence ID" value="NZ_AP024524.1"/>
</dbReference>
<proteinExistence type="predicted"/>
<feature type="region of interest" description="Disordered" evidence="1">
    <location>
        <begin position="23"/>
        <end position="46"/>
    </location>
</feature>
<organism evidence="2 3">
    <name type="scientific">Acinetobacter variabilis</name>
    <dbReference type="NCBI Taxonomy" id="70346"/>
    <lineage>
        <taxon>Bacteria</taxon>
        <taxon>Pseudomonadati</taxon>
        <taxon>Pseudomonadota</taxon>
        <taxon>Gammaproteobacteria</taxon>
        <taxon>Moraxellales</taxon>
        <taxon>Moraxellaceae</taxon>
        <taxon>Acinetobacter</taxon>
    </lineage>
</organism>
<evidence type="ECO:0000256" key="1">
    <source>
        <dbReference type="SAM" id="MobiDB-lite"/>
    </source>
</evidence>
<reference evidence="2 3" key="1">
    <citation type="submission" date="2020-08" db="EMBL/GenBank/DDBJ databases">
        <title>Emergence of ISAba1-mediated novel tet(X) in Acinetobacter variabilis from a chicken farm.</title>
        <authorList>
            <person name="Peng K."/>
            <person name="Li R."/>
        </authorList>
    </citation>
    <scope>NUCLEOTIDE SEQUENCE [LARGE SCALE GENOMIC DNA]</scope>
    <source>
        <strain evidence="2 3">XM9F202-2</strain>
    </source>
</reference>
<dbReference type="Proteomes" id="UP000596079">
    <property type="component" value="Chromosome"/>
</dbReference>
<evidence type="ECO:0000313" key="2">
    <source>
        <dbReference type="EMBL" id="QQN89377.1"/>
    </source>
</evidence>
<sequence length="46" mass="5045">MKLLTLIGAGVLASYCYKKMKYKKDGSNNPTPQNEQVDSQAANPVE</sequence>
<dbReference type="AlphaFoldDB" id="A0A811AYA5"/>
<feature type="compositionally biased region" description="Polar residues" evidence="1">
    <location>
        <begin position="27"/>
        <end position="46"/>
    </location>
</feature>
<dbReference type="EMBL" id="CP060811">
    <property type="protein sequence ID" value="QQN89377.1"/>
    <property type="molecule type" value="Genomic_DNA"/>
</dbReference>
<evidence type="ECO:0000313" key="3">
    <source>
        <dbReference type="Proteomes" id="UP000596079"/>
    </source>
</evidence>
<accession>A0A811AYA5</accession>
<gene>
    <name evidence="2" type="ORF">IAQ69_06915</name>
</gene>
<name>A0A811AYA5_9GAMM</name>
<protein>
    <submittedName>
        <fullName evidence="2">Uncharacterized protein</fullName>
    </submittedName>
</protein>